<dbReference type="GO" id="GO:0005886">
    <property type="term" value="C:plasma membrane"/>
    <property type="evidence" value="ECO:0007669"/>
    <property type="project" value="UniProtKB-SubCell"/>
</dbReference>
<proteinExistence type="inferred from homology"/>
<organism evidence="9 10">
    <name type="scientific">Saccharopolyspora phatthalungensis</name>
    <dbReference type="NCBI Taxonomy" id="664693"/>
    <lineage>
        <taxon>Bacteria</taxon>
        <taxon>Bacillati</taxon>
        <taxon>Actinomycetota</taxon>
        <taxon>Actinomycetes</taxon>
        <taxon>Pseudonocardiales</taxon>
        <taxon>Pseudonocardiaceae</taxon>
        <taxon>Saccharopolyspora</taxon>
    </lineage>
</organism>
<accession>A0A840QH33</accession>
<dbReference type="PROSITE" id="PS50928">
    <property type="entry name" value="ABC_TM1"/>
    <property type="match status" value="1"/>
</dbReference>
<dbReference type="InterPro" id="IPR035906">
    <property type="entry name" value="MetI-like_sf"/>
</dbReference>
<dbReference type="CDD" id="cd06261">
    <property type="entry name" value="TM_PBP2"/>
    <property type="match status" value="1"/>
</dbReference>
<feature type="transmembrane region" description="Helical" evidence="7">
    <location>
        <begin position="133"/>
        <end position="156"/>
    </location>
</feature>
<name>A0A840QH33_9PSEU</name>
<dbReference type="InterPro" id="IPR000515">
    <property type="entry name" value="MetI-like"/>
</dbReference>
<dbReference type="InterPro" id="IPR045621">
    <property type="entry name" value="BPD_transp_1_N"/>
</dbReference>
<dbReference type="PANTHER" id="PTHR43163:SF6">
    <property type="entry name" value="DIPEPTIDE TRANSPORT SYSTEM PERMEASE PROTEIN DPPB-RELATED"/>
    <property type="match status" value="1"/>
</dbReference>
<comment type="subcellular location">
    <subcellularLocation>
        <location evidence="1 7">Cell membrane</location>
        <topology evidence="1 7">Multi-pass membrane protein</topology>
    </subcellularLocation>
</comment>
<feature type="transmembrane region" description="Helical" evidence="7">
    <location>
        <begin position="279"/>
        <end position="305"/>
    </location>
</feature>
<keyword evidence="5 7" id="KW-1133">Transmembrane helix</keyword>
<sequence>MLAYLTRKLCEAVLLLTVVSVLVFGLLRLAPGSIESTLLAGKPATPETIAAIHAQYHLDDPIWAQYWQWVTHAVRLDFGNSLVDGTPISTIVTDRIPVSAGLAILALSITLVVGVPLGLLAGRRQGTAADSSLSAGAIVLLSAPVYALATLLLYVFGIQLGWFPVFGAGDGFVDQLWHLVLPAMTLSAVQIAVVFRQARAAAIDVERADYLTFARARGLGRMRIELGYRLRNALLPVITVSALLLASSLAGVVFVEQIFSLPGLGSLLVTSIETKDLTVVQALALFSALLVFGFNLIVDVLYAVIDPRIVVGERS</sequence>
<gene>
    <name evidence="9" type="ORF">BJ970_007416</name>
</gene>
<dbReference type="GO" id="GO:0055085">
    <property type="term" value="P:transmembrane transport"/>
    <property type="evidence" value="ECO:0007669"/>
    <property type="project" value="InterPro"/>
</dbReference>
<dbReference type="RefSeq" id="WP_312864648.1">
    <property type="nucleotide sequence ID" value="NZ_JACHIW010000003.1"/>
</dbReference>
<evidence type="ECO:0000313" key="10">
    <source>
        <dbReference type="Proteomes" id="UP000584374"/>
    </source>
</evidence>
<protein>
    <submittedName>
        <fullName evidence="9">Peptide/nickel transport system permease protein</fullName>
    </submittedName>
</protein>
<keyword evidence="3" id="KW-1003">Cell membrane</keyword>
<feature type="transmembrane region" description="Helical" evidence="7">
    <location>
        <begin position="176"/>
        <end position="195"/>
    </location>
</feature>
<dbReference type="Proteomes" id="UP000584374">
    <property type="component" value="Unassembled WGS sequence"/>
</dbReference>
<keyword evidence="4 7" id="KW-0812">Transmembrane</keyword>
<keyword evidence="6 7" id="KW-0472">Membrane</keyword>
<keyword evidence="10" id="KW-1185">Reference proteome</keyword>
<evidence type="ECO:0000256" key="6">
    <source>
        <dbReference type="ARBA" id="ARBA00023136"/>
    </source>
</evidence>
<feature type="domain" description="ABC transmembrane type-1" evidence="8">
    <location>
        <begin position="96"/>
        <end position="298"/>
    </location>
</feature>
<evidence type="ECO:0000256" key="3">
    <source>
        <dbReference type="ARBA" id="ARBA00022475"/>
    </source>
</evidence>
<evidence type="ECO:0000256" key="1">
    <source>
        <dbReference type="ARBA" id="ARBA00004651"/>
    </source>
</evidence>
<keyword evidence="2 7" id="KW-0813">Transport</keyword>
<dbReference type="AlphaFoldDB" id="A0A840QH33"/>
<comment type="similarity">
    <text evidence="7">Belongs to the binding-protein-dependent transport system permease family.</text>
</comment>
<feature type="transmembrane region" description="Helical" evidence="7">
    <location>
        <begin position="12"/>
        <end position="30"/>
    </location>
</feature>
<evidence type="ECO:0000256" key="4">
    <source>
        <dbReference type="ARBA" id="ARBA00022692"/>
    </source>
</evidence>
<dbReference type="SUPFAM" id="SSF161098">
    <property type="entry name" value="MetI-like"/>
    <property type="match status" value="1"/>
</dbReference>
<evidence type="ECO:0000259" key="8">
    <source>
        <dbReference type="PROSITE" id="PS50928"/>
    </source>
</evidence>
<evidence type="ECO:0000256" key="2">
    <source>
        <dbReference type="ARBA" id="ARBA00022448"/>
    </source>
</evidence>
<dbReference type="Gene3D" id="1.10.3720.10">
    <property type="entry name" value="MetI-like"/>
    <property type="match status" value="1"/>
</dbReference>
<evidence type="ECO:0000256" key="5">
    <source>
        <dbReference type="ARBA" id="ARBA00022989"/>
    </source>
</evidence>
<dbReference type="PANTHER" id="PTHR43163">
    <property type="entry name" value="DIPEPTIDE TRANSPORT SYSTEM PERMEASE PROTEIN DPPB-RELATED"/>
    <property type="match status" value="1"/>
</dbReference>
<dbReference type="EMBL" id="JACHIW010000003">
    <property type="protein sequence ID" value="MBB5159816.1"/>
    <property type="molecule type" value="Genomic_DNA"/>
</dbReference>
<feature type="transmembrane region" description="Helical" evidence="7">
    <location>
        <begin position="100"/>
        <end position="121"/>
    </location>
</feature>
<dbReference type="Pfam" id="PF00528">
    <property type="entry name" value="BPD_transp_1"/>
    <property type="match status" value="1"/>
</dbReference>
<evidence type="ECO:0000313" key="9">
    <source>
        <dbReference type="EMBL" id="MBB5159816.1"/>
    </source>
</evidence>
<comment type="caution">
    <text evidence="9">The sequence shown here is derived from an EMBL/GenBank/DDBJ whole genome shotgun (WGS) entry which is preliminary data.</text>
</comment>
<dbReference type="Pfam" id="PF19300">
    <property type="entry name" value="BPD_transp_1_N"/>
    <property type="match status" value="1"/>
</dbReference>
<evidence type="ECO:0000256" key="7">
    <source>
        <dbReference type="RuleBase" id="RU363032"/>
    </source>
</evidence>
<reference evidence="9 10" key="1">
    <citation type="submission" date="2020-08" db="EMBL/GenBank/DDBJ databases">
        <title>Sequencing the genomes of 1000 actinobacteria strains.</title>
        <authorList>
            <person name="Klenk H.-P."/>
        </authorList>
    </citation>
    <scope>NUCLEOTIDE SEQUENCE [LARGE SCALE GENOMIC DNA]</scope>
    <source>
        <strain evidence="9 10">DSM 45584</strain>
    </source>
</reference>
<feature type="transmembrane region" description="Helical" evidence="7">
    <location>
        <begin position="233"/>
        <end position="259"/>
    </location>
</feature>